<evidence type="ECO:0000313" key="5">
    <source>
        <dbReference type="EMBL" id="ORC89862.1"/>
    </source>
</evidence>
<dbReference type="AlphaFoldDB" id="A0A1X0NYU5"/>
<comment type="similarity">
    <text evidence="1">Belongs to the SNAP-25 family.</text>
</comment>
<dbReference type="SUPFAM" id="SSF58038">
    <property type="entry name" value="SNARE fusion complex"/>
    <property type="match status" value="2"/>
</dbReference>
<evidence type="ECO:0000256" key="2">
    <source>
        <dbReference type="SAM" id="Coils"/>
    </source>
</evidence>
<sequence>MSRSSDGSPLRQRREMMLSPNAEELAMRNAGLEIGRTPDGVRNQTTADSAVSTLDMLRQASRHAQSAIETGLSTTRELQMQGEQMEKISQHLDDMEENMKTSDRTLRGFSRRARVINWFRSKLRQKTDPEDENTGVVTTLSAPVGAQISVQPEIPTKQKQEEKVGCSSLTTEEDKMIDSLIYNVGLLRQQALLQGELLDQHNRHLDAITTKTDAVHNHVAKTSKKVAKLS</sequence>
<feature type="domain" description="T-SNARE coiled-coil homology" evidence="4">
    <location>
        <begin position="71"/>
        <end position="109"/>
    </location>
</feature>
<dbReference type="PANTHER" id="PTHR19305">
    <property type="entry name" value="SYNAPTOSOMAL ASSOCIATED PROTEIN"/>
    <property type="match status" value="1"/>
</dbReference>
<evidence type="ECO:0000259" key="4">
    <source>
        <dbReference type="PROSITE" id="PS50192"/>
    </source>
</evidence>
<dbReference type="RefSeq" id="XP_028883928.1">
    <property type="nucleotide sequence ID" value="XM_029024621.1"/>
</dbReference>
<dbReference type="Proteomes" id="UP000192257">
    <property type="component" value="Unassembled WGS sequence"/>
</dbReference>
<dbReference type="GeneID" id="39984401"/>
<evidence type="ECO:0000256" key="3">
    <source>
        <dbReference type="SAM" id="MobiDB-lite"/>
    </source>
</evidence>
<proteinExistence type="inferred from homology"/>
<dbReference type="Pfam" id="PF12352">
    <property type="entry name" value="V-SNARE_C"/>
    <property type="match status" value="1"/>
</dbReference>
<accession>A0A1X0NYU5</accession>
<feature type="region of interest" description="Disordered" evidence="3">
    <location>
        <begin position="1"/>
        <end position="20"/>
    </location>
</feature>
<dbReference type="Gene3D" id="1.20.5.110">
    <property type="match status" value="2"/>
</dbReference>
<evidence type="ECO:0000256" key="1">
    <source>
        <dbReference type="ARBA" id="ARBA00009480"/>
    </source>
</evidence>
<organism evidence="5 6">
    <name type="scientific">Trypanosoma theileri</name>
    <dbReference type="NCBI Taxonomy" id="67003"/>
    <lineage>
        <taxon>Eukaryota</taxon>
        <taxon>Discoba</taxon>
        <taxon>Euglenozoa</taxon>
        <taxon>Kinetoplastea</taxon>
        <taxon>Metakinetoplastina</taxon>
        <taxon>Trypanosomatida</taxon>
        <taxon>Trypanosomatidae</taxon>
        <taxon>Trypanosoma</taxon>
    </lineage>
</organism>
<dbReference type="PROSITE" id="PS50192">
    <property type="entry name" value="T_SNARE"/>
    <property type="match status" value="2"/>
</dbReference>
<evidence type="ECO:0000313" key="6">
    <source>
        <dbReference type="Proteomes" id="UP000192257"/>
    </source>
</evidence>
<name>A0A1X0NYU5_9TRYP</name>
<dbReference type="VEuPathDB" id="TriTrypDB:TM35_000101300"/>
<feature type="domain" description="T-SNARE coiled-coil homology" evidence="4">
    <location>
        <begin position="167"/>
        <end position="229"/>
    </location>
</feature>
<dbReference type="PANTHER" id="PTHR19305:SF9">
    <property type="entry name" value="SYNAPTOSOMAL-ASSOCIATED PROTEIN 29"/>
    <property type="match status" value="1"/>
</dbReference>
<dbReference type="EMBL" id="NBCO01000010">
    <property type="protein sequence ID" value="ORC89862.1"/>
    <property type="molecule type" value="Genomic_DNA"/>
</dbReference>
<gene>
    <name evidence="5" type="ORF">TM35_000101300</name>
</gene>
<dbReference type="InterPro" id="IPR000727">
    <property type="entry name" value="T_SNARE_dom"/>
</dbReference>
<feature type="coiled-coil region" evidence="2">
    <location>
        <begin position="78"/>
        <end position="105"/>
    </location>
</feature>
<keyword evidence="2" id="KW-0175">Coiled coil</keyword>
<reference evidence="5 6" key="1">
    <citation type="submission" date="2017-03" db="EMBL/GenBank/DDBJ databases">
        <title>An alternative strategy for trypanosome survival in the mammalian bloodstream revealed through genome and transcriptome analysis of the ubiquitous bovine parasite Trypanosoma (Megatrypanum) theileri.</title>
        <authorList>
            <person name="Kelly S."/>
            <person name="Ivens A."/>
            <person name="Mott A."/>
            <person name="O'Neill E."/>
            <person name="Emms D."/>
            <person name="Macleod O."/>
            <person name="Voorheis P."/>
            <person name="Matthews J."/>
            <person name="Matthews K."/>
            <person name="Carrington M."/>
        </authorList>
    </citation>
    <scope>NUCLEOTIDE SEQUENCE [LARGE SCALE GENOMIC DNA]</scope>
    <source>
        <strain evidence="5">Edinburgh</strain>
    </source>
</reference>
<dbReference type="GO" id="GO:0005886">
    <property type="term" value="C:plasma membrane"/>
    <property type="evidence" value="ECO:0007669"/>
    <property type="project" value="TreeGrafter"/>
</dbReference>
<keyword evidence="6" id="KW-1185">Reference proteome</keyword>
<comment type="caution">
    <text evidence="5">The sequence shown here is derived from an EMBL/GenBank/DDBJ whole genome shotgun (WGS) entry which is preliminary data.</text>
</comment>
<dbReference type="OrthoDB" id="18679at2759"/>
<protein>
    <recommendedName>
        <fullName evidence="4">t-SNARE coiled-coil homology domain-containing protein</fullName>
    </recommendedName>
</protein>